<name>A0A2U1NQA2_ARTAN</name>
<keyword evidence="4" id="KW-1185">Reference proteome</keyword>
<comment type="caution">
    <text evidence="3">The sequence shown here is derived from an EMBL/GenBank/DDBJ whole genome shotgun (WGS) entry which is preliminary data.</text>
</comment>
<dbReference type="SMART" id="SM00293">
    <property type="entry name" value="PWWP"/>
    <property type="match status" value="1"/>
</dbReference>
<dbReference type="OrthoDB" id="62853at2759"/>
<gene>
    <name evidence="3" type="ORF">CTI12_AA234590</name>
</gene>
<evidence type="ECO:0000259" key="2">
    <source>
        <dbReference type="PROSITE" id="PS50812"/>
    </source>
</evidence>
<dbReference type="AlphaFoldDB" id="A0A2U1NQA2"/>
<dbReference type="InterPro" id="IPR052657">
    <property type="entry name" value="PDP_family_Arabidopsis"/>
</dbReference>
<feature type="region of interest" description="Disordered" evidence="1">
    <location>
        <begin position="547"/>
        <end position="610"/>
    </location>
</feature>
<feature type="region of interest" description="Disordered" evidence="1">
    <location>
        <begin position="729"/>
        <end position="750"/>
    </location>
</feature>
<protein>
    <submittedName>
        <fullName evidence="3">Tudor/PWWP/MBT superfamily protein</fullName>
    </submittedName>
</protein>
<feature type="compositionally biased region" description="Polar residues" evidence="1">
    <location>
        <begin position="559"/>
        <end position="570"/>
    </location>
</feature>
<feature type="region of interest" description="Disordered" evidence="1">
    <location>
        <begin position="251"/>
        <end position="309"/>
    </location>
</feature>
<feature type="compositionally biased region" description="Basic and acidic residues" evidence="1">
    <location>
        <begin position="458"/>
        <end position="481"/>
    </location>
</feature>
<dbReference type="PANTHER" id="PTHR10688:SF15">
    <property type="entry name" value="PWWP DOMAIN-CONTAINING PROTEIN"/>
    <property type="match status" value="1"/>
</dbReference>
<dbReference type="PANTHER" id="PTHR10688">
    <property type="entry name" value="PWWP DOMAIN-CONTAINING PROTEIN"/>
    <property type="match status" value="1"/>
</dbReference>
<dbReference type="Proteomes" id="UP000245207">
    <property type="component" value="Unassembled WGS sequence"/>
</dbReference>
<feature type="compositionally biased region" description="Basic and acidic residues" evidence="1">
    <location>
        <begin position="573"/>
        <end position="610"/>
    </location>
</feature>
<feature type="compositionally biased region" description="Polar residues" evidence="1">
    <location>
        <begin position="259"/>
        <end position="281"/>
    </location>
</feature>
<feature type="compositionally biased region" description="Polar residues" evidence="1">
    <location>
        <begin position="482"/>
        <end position="492"/>
    </location>
</feature>
<feature type="compositionally biased region" description="Basic and acidic residues" evidence="1">
    <location>
        <begin position="731"/>
        <end position="745"/>
    </location>
</feature>
<feature type="region of interest" description="Disordered" evidence="1">
    <location>
        <begin position="1"/>
        <end position="26"/>
    </location>
</feature>
<proteinExistence type="predicted"/>
<dbReference type="PROSITE" id="PS50812">
    <property type="entry name" value="PWWP"/>
    <property type="match status" value="1"/>
</dbReference>
<feature type="region of interest" description="Disordered" evidence="1">
    <location>
        <begin position="825"/>
        <end position="862"/>
    </location>
</feature>
<dbReference type="SUPFAM" id="SSF63748">
    <property type="entry name" value="Tudor/PWWP/MBT"/>
    <property type="match status" value="1"/>
</dbReference>
<evidence type="ECO:0000313" key="3">
    <source>
        <dbReference type="EMBL" id="PWA75630.1"/>
    </source>
</evidence>
<evidence type="ECO:0000256" key="1">
    <source>
        <dbReference type="SAM" id="MobiDB-lite"/>
    </source>
</evidence>
<sequence>MDNTNLGNDSSSNNTSSDNVLDPSDSVSKPAVYDSMISMFDDFAANENVVKHGFQVGDMVWGKVKSHPWWPGHIFSEEFAIPSVRRAKREGSLLVAFFGDSSYGWFDPSELIPFDVNFADKYKQTHPRQASHKAFVKAVEEAMDEVSRRSALGLSCMCRSKDNFRKTDVDGFYAVDVVDYEPGAVYSINAIEKARESFKPSAALDFIHKLALEPTIGSEHTGIDFIKDKAKVVSYRRAVYEEFDETYAQAFGHDPVRQSPRSSQQTASRKTQSNGPLSGQQRFGDISGKGKESAKPNKPKDLAKKDKFLLKRRDESKGVKVNRKEKVKATISPKVEKDDVAIAAIGDYVLQKRVSATDEETDTGTANVKYEAPSKDSSMEEPIKSKVDDDEKMVVSPVEEKAGSDLVDEKKVSTQNDTSNSGPHKTIASQRADNGPKKVKKRPAGELLPEKKKKRKKEQLVDKENVSAEKPPIEDPDRTDSKPTTSLSSETAGTKERNYEIELPRALGDLHSVALDPFMTIKKGKLAKMRRVFLKFRSLVFQKSLNLSPPVDDEEKDTTAQSSKASQNGVKSGRPDDPTKGGRKRGPSDRQEEMAAKKKKKVGDIRNLTKEKKVTKKLDETPTRDVKQPVVTTLKRTEQRGPSVPTMINLKFPPGSSLPSMNELKARFARYGPMDHTATRIFWKTFTCRVVYKQKAHAQAACRFVVESNSLFGNTGVKCTIKEVDQPEPVKVPKEDHQPAMEDRPPGMVPASPSVQLKSILKKSSGEEAAGNSGRGRVKFMLGEDENQMKKNTENKNGASSFSSTSHATVDFNSKNFQKAVLKPSSNPLPILPLPNTTSVTSSSAQFTRPPPNSMHYATQLAPPQLPLPPPPPRPINYGSEMAKPTPAPPRAPPPGNFVHNLRPPNIGPPPIAKVDISQQMLSLLTKCNEVVANVSNVLGYVPYHPL</sequence>
<dbReference type="InterPro" id="IPR000313">
    <property type="entry name" value="PWWP_dom"/>
</dbReference>
<feature type="compositionally biased region" description="Basic and acidic residues" evidence="1">
    <location>
        <begin position="372"/>
        <end position="412"/>
    </location>
</feature>
<dbReference type="Pfam" id="PF00855">
    <property type="entry name" value="PWWP"/>
    <property type="match status" value="1"/>
</dbReference>
<dbReference type="EMBL" id="PKPP01002379">
    <property type="protein sequence ID" value="PWA75630.1"/>
    <property type="molecule type" value="Genomic_DNA"/>
</dbReference>
<accession>A0A2U1NQA2</accession>
<feature type="compositionally biased region" description="Low complexity" evidence="1">
    <location>
        <begin position="825"/>
        <end position="839"/>
    </location>
</feature>
<dbReference type="Gene3D" id="2.30.30.140">
    <property type="match status" value="1"/>
</dbReference>
<feature type="compositionally biased region" description="Basic and acidic residues" evidence="1">
    <location>
        <begin position="288"/>
        <end position="309"/>
    </location>
</feature>
<dbReference type="CDD" id="cd05162">
    <property type="entry name" value="PWWP"/>
    <property type="match status" value="1"/>
</dbReference>
<feature type="compositionally biased region" description="Low complexity" evidence="1">
    <location>
        <begin position="1"/>
        <end position="22"/>
    </location>
</feature>
<dbReference type="STRING" id="35608.A0A2U1NQA2"/>
<feature type="domain" description="PWWP" evidence="2">
    <location>
        <begin position="56"/>
        <end position="117"/>
    </location>
</feature>
<evidence type="ECO:0000313" key="4">
    <source>
        <dbReference type="Proteomes" id="UP000245207"/>
    </source>
</evidence>
<reference evidence="3 4" key="1">
    <citation type="journal article" date="2018" name="Mol. Plant">
        <title>The genome of Artemisia annua provides insight into the evolution of Asteraceae family and artemisinin biosynthesis.</title>
        <authorList>
            <person name="Shen Q."/>
            <person name="Zhang L."/>
            <person name="Liao Z."/>
            <person name="Wang S."/>
            <person name="Yan T."/>
            <person name="Shi P."/>
            <person name="Liu M."/>
            <person name="Fu X."/>
            <person name="Pan Q."/>
            <person name="Wang Y."/>
            <person name="Lv Z."/>
            <person name="Lu X."/>
            <person name="Zhang F."/>
            <person name="Jiang W."/>
            <person name="Ma Y."/>
            <person name="Chen M."/>
            <person name="Hao X."/>
            <person name="Li L."/>
            <person name="Tang Y."/>
            <person name="Lv G."/>
            <person name="Zhou Y."/>
            <person name="Sun X."/>
            <person name="Brodelius P.E."/>
            <person name="Rose J.K.C."/>
            <person name="Tang K."/>
        </authorList>
    </citation>
    <scope>NUCLEOTIDE SEQUENCE [LARGE SCALE GENOMIC DNA]</scope>
    <source>
        <strain evidence="4">cv. Huhao1</strain>
        <tissue evidence="3">Leaf</tissue>
    </source>
</reference>
<feature type="region of interest" description="Disordered" evidence="1">
    <location>
        <begin position="351"/>
        <end position="500"/>
    </location>
</feature>
<organism evidence="3 4">
    <name type="scientific">Artemisia annua</name>
    <name type="common">Sweet wormwood</name>
    <dbReference type="NCBI Taxonomy" id="35608"/>
    <lineage>
        <taxon>Eukaryota</taxon>
        <taxon>Viridiplantae</taxon>
        <taxon>Streptophyta</taxon>
        <taxon>Embryophyta</taxon>
        <taxon>Tracheophyta</taxon>
        <taxon>Spermatophyta</taxon>
        <taxon>Magnoliopsida</taxon>
        <taxon>eudicotyledons</taxon>
        <taxon>Gunneridae</taxon>
        <taxon>Pentapetalae</taxon>
        <taxon>asterids</taxon>
        <taxon>campanulids</taxon>
        <taxon>Asterales</taxon>
        <taxon>Asteraceae</taxon>
        <taxon>Asteroideae</taxon>
        <taxon>Anthemideae</taxon>
        <taxon>Artemisiinae</taxon>
        <taxon>Artemisia</taxon>
    </lineage>
</organism>
<feature type="compositionally biased region" description="Polar residues" evidence="1">
    <location>
        <begin position="413"/>
        <end position="432"/>
    </location>
</feature>